<dbReference type="EnsemblPlants" id="EMT12326">
    <property type="protein sequence ID" value="EMT12326"/>
    <property type="gene ID" value="F775_17919"/>
</dbReference>
<dbReference type="Pfam" id="PF13968">
    <property type="entry name" value="DUF4220"/>
    <property type="match status" value="1"/>
</dbReference>
<dbReference type="PANTHER" id="PTHR31325">
    <property type="entry name" value="OS01G0798800 PROTEIN-RELATED"/>
    <property type="match status" value="1"/>
</dbReference>
<protein>
    <submittedName>
        <fullName evidence="1">Uncharacterized protein</fullName>
    </submittedName>
</protein>
<sequence length="130" mass="14862">MTYTEIETVILFLFAGIRRREANPVLKLVLWLTHQLSDSTAMFALGHLSLSRASRDHQIAVFWVPFLMLHLGGPDNITAYALQDNQLWLRQRLLCPASLATILMFTLGVVKYAERTWALGCSNMDRLRET</sequence>
<reference evidence="1" key="1">
    <citation type="submission" date="2015-06" db="UniProtKB">
        <authorList>
            <consortium name="EnsemblPlants"/>
        </authorList>
    </citation>
    <scope>IDENTIFICATION</scope>
</reference>
<name>M8BEE0_AEGTA</name>
<dbReference type="AlphaFoldDB" id="M8BEE0"/>
<accession>M8BEE0</accession>
<proteinExistence type="predicted"/>
<evidence type="ECO:0000313" key="1">
    <source>
        <dbReference type="EnsemblPlants" id="EMT12326"/>
    </source>
</evidence>
<dbReference type="InterPro" id="IPR025315">
    <property type="entry name" value="DUF4220"/>
</dbReference>
<organism evidence="1">
    <name type="scientific">Aegilops tauschii</name>
    <name type="common">Tausch's goatgrass</name>
    <name type="synonym">Aegilops squarrosa</name>
    <dbReference type="NCBI Taxonomy" id="37682"/>
    <lineage>
        <taxon>Eukaryota</taxon>
        <taxon>Viridiplantae</taxon>
        <taxon>Streptophyta</taxon>
        <taxon>Embryophyta</taxon>
        <taxon>Tracheophyta</taxon>
        <taxon>Spermatophyta</taxon>
        <taxon>Magnoliopsida</taxon>
        <taxon>Liliopsida</taxon>
        <taxon>Poales</taxon>
        <taxon>Poaceae</taxon>
        <taxon>BOP clade</taxon>
        <taxon>Pooideae</taxon>
        <taxon>Triticodae</taxon>
        <taxon>Triticeae</taxon>
        <taxon>Triticinae</taxon>
        <taxon>Aegilops</taxon>
    </lineage>
</organism>